<evidence type="ECO:0000256" key="2">
    <source>
        <dbReference type="ARBA" id="ARBA00022771"/>
    </source>
</evidence>
<keyword evidence="3" id="KW-0862">Zinc</keyword>
<keyword evidence="1" id="KW-0479">Metal-binding</keyword>
<dbReference type="GO" id="GO:0008270">
    <property type="term" value="F:zinc ion binding"/>
    <property type="evidence" value="ECO:0007669"/>
    <property type="project" value="UniProtKB-KW"/>
</dbReference>
<feature type="domain" description="THAP-type" evidence="6">
    <location>
        <begin position="1"/>
        <end position="86"/>
    </location>
</feature>
<dbReference type="InterPro" id="IPR006612">
    <property type="entry name" value="THAP_Znf"/>
</dbReference>
<dbReference type="PROSITE" id="PS50950">
    <property type="entry name" value="ZF_THAP"/>
    <property type="match status" value="1"/>
</dbReference>
<keyword evidence="4 5" id="KW-0238">DNA-binding</keyword>
<dbReference type="AlphaFoldDB" id="A0A151X2G1"/>
<dbReference type="Proteomes" id="UP000075809">
    <property type="component" value="Unassembled WGS sequence"/>
</dbReference>
<dbReference type="EMBL" id="KQ982584">
    <property type="protein sequence ID" value="KYQ54413.1"/>
    <property type="molecule type" value="Genomic_DNA"/>
</dbReference>
<dbReference type="PANTHER" id="PTHR46600">
    <property type="entry name" value="THAP DOMAIN-CONTAINING"/>
    <property type="match status" value="1"/>
</dbReference>
<proteinExistence type="predicted"/>
<dbReference type="SUPFAM" id="SSF57716">
    <property type="entry name" value="Glucocorticoid receptor-like (DNA-binding domain)"/>
    <property type="match status" value="1"/>
</dbReference>
<dbReference type="GO" id="GO:0043565">
    <property type="term" value="F:sequence-specific DNA binding"/>
    <property type="evidence" value="ECO:0007669"/>
    <property type="project" value="InterPro"/>
</dbReference>
<protein>
    <recommendedName>
        <fullName evidence="6">THAP-type domain-containing protein</fullName>
    </recommendedName>
</protein>
<evidence type="ECO:0000313" key="8">
    <source>
        <dbReference type="Proteomes" id="UP000075809"/>
    </source>
</evidence>
<evidence type="ECO:0000256" key="1">
    <source>
        <dbReference type="ARBA" id="ARBA00022723"/>
    </source>
</evidence>
<name>A0A151X2G1_9HYME</name>
<dbReference type="InterPro" id="IPR026516">
    <property type="entry name" value="THAP1/10"/>
</dbReference>
<reference evidence="7 8" key="1">
    <citation type="submission" date="2015-09" db="EMBL/GenBank/DDBJ databases">
        <title>Trachymyrmex zeteki WGS genome.</title>
        <authorList>
            <person name="Nygaard S."/>
            <person name="Hu H."/>
            <person name="Boomsma J."/>
            <person name="Zhang G."/>
        </authorList>
    </citation>
    <scope>NUCLEOTIDE SEQUENCE [LARGE SCALE GENOMIC DNA]</scope>
    <source>
        <strain evidence="7">Tzet28-1</strain>
        <tissue evidence="7">Whole body</tissue>
    </source>
</reference>
<gene>
    <name evidence="7" type="ORF">ALC60_06702</name>
</gene>
<organism evidence="7 8">
    <name type="scientific">Mycetomoellerius zeteki</name>
    <dbReference type="NCBI Taxonomy" id="64791"/>
    <lineage>
        <taxon>Eukaryota</taxon>
        <taxon>Metazoa</taxon>
        <taxon>Ecdysozoa</taxon>
        <taxon>Arthropoda</taxon>
        <taxon>Hexapoda</taxon>
        <taxon>Insecta</taxon>
        <taxon>Pterygota</taxon>
        <taxon>Neoptera</taxon>
        <taxon>Endopterygota</taxon>
        <taxon>Hymenoptera</taxon>
        <taxon>Apocrita</taxon>
        <taxon>Aculeata</taxon>
        <taxon>Formicoidea</taxon>
        <taxon>Formicidae</taxon>
        <taxon>Myrmicinae</taxon>
        <taxon>Mycetomoellerius</taxon>
    </lineage>
</organism>
<dbReference type="InterPro" id="IPR038441">
    <property type="entry name" value="THAP_Znf_sf"/>
</dbReference>
<keyword evidence="2 5" id="KW-0863">Zinc-finger</keyword>
<sequence length="180" mass="20817">MRCCVPGCGQYSQKGISFHRFPQRDKKVSQLWVDQIHAYLDKHNCERGRLKQNKLSVLCSNHFVESDYFITACNRTLKFTSYPSVFSCDPNAPKVRRKSSSETPAPPAPQLRYILPKVKIDELECTKIMATEYEEENKEDNFGEYTTLGFTPQESEEIFKPQGSEEIFTWQIPHPTVQIS</sequence>
<dbReference type="PANTHER" id="PTHR46600:SF11">
    <property type="entry name" value="THAP DOMAIN-CONTAINING PROTEIN 10"/>
    <property type="match status" value="1"/>
</dbReference>
<evidence type="ECO:0000259" key="6">
    <source>
        <dbReference type="PROSITE" id="PS50950"/>
    </source>
</evidence>
<dbReference type="Gene3D" id="6.20.210.20">
    <property type="entry name" value="THAP domain"/>
    <property type="match status" value="1"/>
</dbReference>
<dbReference type="Pfam" id="PF05485">
    <property type="entry name" value="THAP"/>
    <property type="match status" value="1"/>
</dbReference>
<evidence type="ECO:0000256" key="3">
    <source>
        <dbReference type="ARBA" id="ARBA00022833"/>
    </source>
</evidence>
<evidence type="ECO:0000256" key="4">
    <source>
        <dbReference type="ARBA" id="ARBA00023125"/>
    </source>
</evidence>
<dbReference type="SMART" id="SM00980">
    <property type="entry name" value="THAP"/>
    <property type="match status" value="1"/>
</dbReference>
<keyword evidence="8" id="KW-1185">Reference proteome</keyword>
<evidence type="ECO:0000313" key="7">
    <source>
        <dbReference type="EMBL" id="KYQ54413.1"/>
    </source>
</evidence>
<evidence type="ECO:0000256" key="5">
    <source>
        <dbReference type="PROSITE-ProRule" id="PRU00309"/>
    </source>
</evidence>
<accession>A0A151X2G1</accession>